<evidence type="ECO:0008006" key="3">
    <source>
        <dbReference type="Google" id="ProtNLM"/>
    </source>
</evidence>
<dbReference type="STRING" id="592050.SAMN05421875_12544"/>
<evidence type="ECO:0000313" key="2">
    <source>
        <dbReference type="Proteomes" id="UP000199002"/>
    </source>
</evidence>
<protein>
    <recommendedName>
        <fullName evidence="3">Circularly permuted type 2 ATP-grasp protein</fullName>
    </recommendedName>
</protein>
<proteinExistence type="predicted"/>
<evidence type="ECO:0000313" key="1">
    <source>
        <dbReference type="EMBL" id="SEA72867.1"/>
    </source>
</evidence>
<sequence>MNTVALPLTTAEALNQGCYCRTLSAEKLQRQLEKDDSLAGMAQDIARTRPHLFSSTVVFLAQPVVEKMRLAVQALERVMALPAYQTQALARAPAIAQHEFGPLGMFMGYDFHLGAQGPRLIEVNTNAGGALLNAALARAQQSCCEAMNWAFKPDPTPAGLEDELFEMFTREWRRQRGDTPMGSVAIVDDDPAAQYLAPEFELCRHMLKQRGVDAQILAPEALEWSGGQLSSGGEVIDMVYNRLTDFYLTDPAHSALKSAYEAGVVVMSPHPRAHALHAEKRNLVALSDATLLSSWGVSEADQALLAAVVPQTVQVTPERAEELWAQRRQWFFKPESGYGGKAVYRGDKLTRRVWQDIIAGGFVAQAMVPPGERLIEVDGVHTDLKFDIRAYTYAGHVQLLAARMYIGQTTNFRTNGGGFAPAVIVP</sequence>
<dbReference type="Proteomes" id="UP000199002">
    <property type="component" value="Unassembled WGS sequence"/>
</dbReference>
<reference evidence="2" key="1">
    <citation type="submission" date="2016-10" db="EMBL/GenBank/DDBJ databases">
        <authorList>
            <person name="Varghese N."/>
            <person name="Submissions S."/>
        </authorList>
    </citation>
    <scope>NUCLEOTIDE SEQUENCE [LARGE SCALE GENOMIC DNA]</scope>
    <source>
        <strain evidence="2">DSM 25157</strain>
    </source>
</reference>
<dbReference type="EMBL" id="FNQJ01000025">
    <property type="protein sequence ID" value="SEA72867.1"/>
    <property type="molecule type" value="Genomic_DNA"/>
</dbReference>
<accession>A0A1H4DJW3</accession>
<dbReference type="RefSeq" id="WP_244273712.1">
    <property type="nucleotide sequence ID" value="NZ_FNQJ01000025.1"/>
</dbReference>
<keyword evidence="2" id="KW-1185">Reference proteome</keyword>
<dbReference type="GeneID" id="34235142"/>
<dbReference type="AlphaFoldDB" id="A0A1H4DJW3"/>
<gene>
    <name evidence="1" type="ORF">SAMN05421875_12544</name>
</gene>
<dbReference type="SUPFAM" id="SSF56059">
    <property type="entry name" value="Glutathione synthetase ATP-binding domain-like"/>
    <property type="match status" value="1"/>
</dbReference>
<name>A0A1H4DJW3_9BURK</name>
<organism evidence="1 2">
    <name type="scientific">Acidovorax soli</name>
    <dbReference type="NCBI Taxonomy" id="592050"/>
    <lineage>
        <taxon>Bacteria</taxon>
        <taxon>Pseudomonadati</taxon>
        <taxon>Pseudomonadota</taxon>
        <taxon>Betaproteobacteria</taxon>
        <taxon>Burkholderiales</taxon>
        <taxon>Comamonadaceae</taxon>
        <taxon>Acidovorax</taxon>
    </lineage>
</organism>